<evidence type="ECO:0000313" key="5">
    <source>
        <dbReference type="Proteomes" id="UP001151752"/>
    </source>
</evidence>
<gene>
    <name evidence="4" type="ORF">OIU74_016014</name>
</gene>
<accession>A0A9Q0SW17</accession>
<reference evidence="4" key="2">
    <citation type="journal article" date="2023" name="Int. J. Mol. Sci.">
        <title>De Novo Assembly and Annotation of 11 Diverse Shrub Willow (Salix) Genomes Reveals Novel Gene Organization in Sex-Linked Regions.</title>
        <authorList>
            <person name="Hyden B."/>
            <person name="Feng K."/>
            <person name="Yates T.B."/>
            <person name="Jawdy S."/>
            <person name="Cereghino C."/>
            <person name="Smart L.B."/>
            <person name="Muchero W."/>
        </authorList>
    </citation>
    <scope>NUCLEOTIDE SEQUENCE</scope>
    <source>
        <tissue evidence="4">Shoot tip</tissue>
    </source>
</reference>
<feature type="region of interest" description="Disordered" evidence="3">
    <location>
        <begin position="276"/>
        <end position="329"/>
    </location>
</feature>
<feature type="region of interest" description="Disordered" evidence="3">
    <location>
        <begin position="210"/>
        <end position="258"/>
    </location>
</feature>
<dbReference type="GO" id="GO:0003723">
    <property type="term" value="F:RNA binding"/>
    <property type="evidence" value="ECO:0007669"/>
    <property type="project" value="UniProtKB-KW"/>
</dbReference>
<reference evidence="4" key="1">
    <citation type="submission" date="2022-11" db="EMBL/GenBank/DDBJ databases">
        <authorList>
            <person name="Hyden B.L."/>
            <person name="Feng K."/>
            <person name="Yates T."/>
            <person name="Jawdy S."/>
            <person name="Smart L.B."/>
            <person name="Muchero W."/>
        </authorList>
    </citation>
    <scope>NUCLEOTIDE SEQUENCE</scope>
    <source>
        <tissue evidence="4">Shoot tip</tissue>
    </source>
</reference>
<keyword evidence="5" id="KW-1185">Reference proteome</keyword>
<evidence type="ECO:0000256" key="1">
    <source>
        <dbReference type="ARBA" id="ARBA00022884"/>
    </source>
</evidence>
<dbReference type="InterPro" id="IPR012677">
    <property type="entry name" value="Nucleotide-bd_a/b_plait_sf"/>
</dbReference>
<name>A0A9Q0SW17_9ROSI</name>
<dbReference type="InterPro" id="IPR035979">
    <property type="entry name" value="RBD_domain_sf"/>
</dbReference>
<comment type="caution">
    <text evidence="4">The sequence shown here is derived from an EMBL/GenBank/DDBJ whole genome shotgun (WGS) entry which is preliminary data.</text>
</comment>
<dbReference type="AlphaFoldDB" id="A0A9Q0SW17"/>
<dbReference type="Proteomes" id="UP001151752">
    <property type="component" value="Chromosome 17"/>
</dbReference>
<dbReference type="SUPFAM" id="SSF54928">
    <property type="entry name" value="RNA-binding domain, RBD"/>
    <property type="match status" value="1"/>
</dbReference>
<dbReference type="InterPro" id="IPR045137">
    <property type="entry name" value="RBM26/27"/>
</dbReference>
<dbReference type="GO" id="GO:0005634">
    <property type="term" value="C:nucleus"/>
    <property type="evidence" value="ECO:0007669"/>
    <property type="project" value="TreeGrafter"/>
</dbReference>
<proteinExistence type="predicted"/>
<feature type="compositionally biased region" description="Polar residues" evidence="3">
    <location>
        <begin position="210"/>
        <end position="243"/>
    </location>
</feature>
<sequence length="329" mass="35534">MATAVPPTVASVPAIDHSKVIMTNVPKVPPPTQNQESLEQLKEELRKKQELLDQKRNDFRRQLDKLEKQATGVKGEVTAEPASKRHKTRITASDIVKATTPRSADPGSGVVSPHAEMVDKNKKVENVVSSSSKTGVATLKEYFLSYGDLSSVELEEEPSDYNGVGSETLKNCSACVTFTTRRSAERAFLNGKCWQGKNLKFVWLTYSTSSNEPGNGQHSSAPKSLVDTDQSAETLARTDSQEAAASGNGEPENSEINNGTGRVELHEALQCHSASILGEAESPKCEPSLTSISPEKELTKKDPSQTATSEKEIPKGISGDDGLIDRLVQ</sequence>
<dbReference type="PANTHER" id="PTHR14398:SF0">
    <property type="entry name" value="ZINC FINGER PROTEIN SWM"/>
    <property type="match status" value="1"/>
</dbReference>
<evidence type="ECO:0000256" key="2">
    <source>
        <dbReference type="SAM" id="Coils"/>
    </source>
</evidence>
<organism evidence="4 5">
    <name type="scientific">Salix koriyanagi</name>
    <dbReference type="NCBI Taxonomy" id="2511006"/>
    <lineage>
        <taxon>Eukaryota</taxon>
        <taxon>Viridiplantae</taxon>
        <taxon>Streptophyta</taxon>
        <taxon>Embryophyta</taxon>
        <taxon>Tracheophyta</taxon>
        <taxon>Spermatophyta</taxon>
        <taxon>Magnoliopsida</taxon>
        <taxon>eudicotyledons</taxon>
        <taxon>Gunneridae</taxon>
        <taxon>Pentapetalae</taxon>
        <taxon>rosids</taxon>
        <taxon>fabids</taxon>
        <taxon>Malpighiales</taxon>
        <taxon>Salicaceae</taxon>
        <taxon>Saliceae</taxon>
        <taxon>Salix</taxon>
    </lineage>
</organism>
<dbReference type="PANTHER" id="PTHR14398">
    <property type="entry name" value="RNA RECOGNITION RRM/RNP DOMAIN"/>
    <property type="match status" value="1"/>
</dbReference>
<evidence type="ECO:0000313" key="4">
    <source>
        <dbReference type="EMBL" id="KAJ6691425.1"/>
    </source>
</evidence>
<dbReference type="EMBL" id="JAPFFM010000018">
    <property type="protein sequence ID" value="KAJ6691425.1"/>
    <property type="molecule type" value="Genomic_DNA"/>
</dbReference>
<feature type="compositionally biased region" description="Basic and acidic residues" evidence="3">
    <location>
        <begin position="294"/>
        <end position="314"/>
    </location>
</feature>
<dbReference type="CDD" id="cd00590">
    <property type="entry name" value="RRM_SF"/>
    <property type="match status" value="1"/>
</dbReference>
<evidence type="ECO:0000256" key="3">
    <source>
        <dbReference type="SAM" id="MobiDB-lite"/>
    </source>
</evidence>
<dbReference type="Gene3D" id="3.30.70.330">
    <property type="match status" value="1"/>
</dbReference>
<keyword evidence="1" id="KW-0694">RNA-binding</keyword>
<keyword evidence="2" id="KW-0175">Coiled coil</keyword>
<feature type="coiled-coil region" evidence="2">
    <location>
        <begin position="34"/>
        <end position="76"/>
    </location>
</feature>
<protein>
    <submittedName>
        <fullName evidence="4">RNA RECOGNITION RRM/RNP DOMAIN</fullName>
    </submittedName>
</protein>